<dbReference type="SUPFAM" id="SSF46785">
    <property type="entry name" value="Winged helix' DNA-binding domain"/>
    <property type="match status" value="1"/>
</dbReference>
<dbReference type="InterPro" id="IPR036388">
    <property type="entry name" value="WH-like_DNA-bd_sf"/>
</dbReference>
<proteinExistence type="inferred from homology"/>
<comment type="similarity">
    <text evidence="1">Belongs to the DtxR/MntR family.</text>
</comment>
<dbReference type="KEGG" id="fpl:Ferp_0948"/>
<evidence type="ECO:0000259" key="5">
    <source>
        <dbReference type="PROSITE" id="PS50944"/>
    </source>
</evidence>
<dbReference type="PaxDb" id="589924-Ferp_0948"/>
<keyword evidence="7" id="KW-1185">Reference proteome</keyword>
<evidence type="ECO:0000256" key="4">
    <source>
        <dbReference type="ARBA" id="ARBA00023163"/>
    </source>
</evidence>
<evidence type="ECO:0000256" key="2">
    <source>
        <dbReference type="ARBA" id="ARBA00023015"/>
    </source>
</evidence>
<dbReference type="Gene3D" id="1.10.10.10">
    <property type="entry name" value="Winged helix-like DNA-binding domain superfamily/Winged helix DNA-binding domain"/>
    <property type="match status" value="1"/>
</dbReference>
<dbReference type="PANTHER" id="PTHR33238:SF7">
    <property type="entry name" value="IRON-DEPENDENT TRANSCRIPTIONAL REGULATOR"/>
    <property type="match status" value="1"/>
</dbReference>
<dbReference type="EMBL" id="CP001899">
    <property type="protein sequence ID" value="ADC65113.1"/>
    <property type="molecule type" value="Genomic_DNA"/>
</dbReference>
<dbReference type="SUPFAM" id="SSF47979">
    <property type="entry name" value="Iron-dependent repressor protein, dimerization domain"/>
    <property type="match status" value="1"/>
</dbReference>
<dbReference type="Pfam" id="PF02742">
    <property type="entry name" value="Fe_dep_repr_C"/>
    <property type="match status" value="1"/>
</dbReference>
<sequence>MERVEEYLKIIYDIQRSKNRLVRTGEIAKKLKVKPASVTEMLAKLQKEGYVDYQPYKGVTLTKKGEEIAKRIKEYHLIFEKFLVEFVGLDKEVAHEISCKIEHVANEDAIRKICHFISQNCDLCEECEYNASSLERVDSGRFKVLAAPSYLETLGIKVGGKVEVKEGEVLIDGERVKLSDEIKRKVIVIKDQ</sequence>
<dbReference type="InterPro" id="IPR036390">
    <property type="entry name" value="WH_DNA-bd_sf"/>
</dbReference>
<dbReference type="InterPro" id="IPR022689">
    <property type="entry name" value="Iron_dep_repressor"/>
</dbReference>
<dbReference type="Gene3D" id="1.10.60.10">
    <property type="entry name" value="Iron dependent repressor, metal binding and dimerisation domain"/>
    <property type="match status" value="1"/>
</dbReference>
<dbReference type="GO" id="GO:0046914">
    <property type="term" value="F:transition metal ion binding"/>
    <property type="evidence" value="ECO:0007669"/>
    <property type="project" value="InterPro"/>
</dbReference>
<dbReference type="InterPro" id="IPR036421">
    <property type="entry name" value="Fe_dep_repressor_sf"/>
</dbReference>
<protein>
    <submittedName>
        <fullName evidence="6">Iron (Metal) dependent repressor, DtxR family</fullName>
    </submittedName>
</protein>
<dbReference type="AlphaFoldDB" id="D3RXA0"/>
<dbReference type="InterPro" id="IPR022687">
    <property type="entry name" value="HTH_DTXR"/>
</dbReference>
<reference evidence="6 7" key="2">
    <citation type="journal article" date="2011" name="Stand. Genomic Sci.">
        <title>Complete genome sequence of Ferroglobus placidus AEDII12DO.</title>
        <authorList>
            <person name="Anderson I."/>
            <person name="Risso C."/>
            <person name="Holmes D."/>
            <person name="Lucas S."/>
            <person name="Copeland A."/>
            <person name="Lapidus A."/>
            <person name="Cheng J.F."/>
            <person name="Bruce D."/>
            <person name="Goodwin L."/>
            <person name="Pitluck S."/>
            <person name="Saunders E."/>
            <person name="Brettin T."/>
            <person name="Detter J.C."/>
            <person name="Han C."/>
            <person name="Tapia R."/>
            <person name="Larimer F."/>
            <person name="Land M."/>
            <person name="Hauser L."/>
            <person name="Woyke T."/>
            <person name="Lovley D."/>
            <person name="Kyrpides N."/>
            <person name="Ivanova N."/>
        </authorList>
    </citation>
    <scope>NUCLEOTIDE SEQUENCE [LARGE SCALE GENOMIC DNA]</scope>
    <source>
        <strain evidence="7">DSM 10642 / AEDII12DO</strain>
    </source>
</reference>
<dbReference type="eggNOG" id="arCOG02099">
    <property type="taxonomic scope" value="Archaea"/>
</dbReference>
<dbReference type="RefSeq" id="WP_012965456.1">
    <property type="nucleotide sequence ID" value="NC_013849.1"/>
</dbReference>
<dbReference type="InterPro" id="IPR050536">
    <property type="entry name" value="DtxR_MntR_Metal-Reg"/>
</dbReference>
<dbReference type="STRING" id="589924.Ferp_0948"/>
<keyword evidence="3" id="KW-0238">DNA-binding</keyword>
<dbReference type="Pfam" id="PF01325">
    <property type="entry name" value="Fe_dep_repress"/>
    <property type="match status" value="1"/>
</dbReference>
<evidence type="ECO:0000256" key="1">
    <source>
        <dbReference type="ARBA" id="ARBA00007871"/>
    </source>
</evidence>
<keyword evidence="2" id="KW-0805">Transcription regulation</keyword>
<dbReference type="InterPro" id="IPR001367">
    <property type="entry name" value="Fe_dep_repressor"/>
</dbReference>
<dbReference type="PROSITE" id="PS50944">
    <property type="entry name" value="HTH_DTXR"/>
    <property type="match status" value="1"/>
</dbReference>
<dbReference type="GO" id="GO:0003700">
    <property type="term" value="F:DNA-binding transcription factor activity"/>
    <property type="evidence" value="ECO:0007669"/>
    <property type="project" value="InterPro"/>
</dbReference>
<dbReference type="PANTHER" id="PTHR33238">
    <property type="entry name" value="IRON (METAL) DEPENDENT REPRESSOR, DTXR FAMILY"/>
    <property type="match status" value="1"/>
</dbReference>
<reference evidence="7" key="1">
    <citation type="submission" date="2010-02" db="EMBL/GenBank/DDBJ databases">
        <title>Complete sequence of Ferroglobus placidus DSM 10642.</title>
        <authorList>
            <consortium name="US DOE Joint Genome Institute"/>
            <person name="Lucas S."/>
            <person name="Copeland A."/>
            <person name="Lapidus A."/>
            <person name="Cheng J.-F."/>
            <person name="Bruce D."/>
            <person name="Goodwin L."/>
            <person name="Pitluck S."/>
            <person name="Saunders E."/>
            <person name="Brettin T."/>
            <person name="Detter J.C."/>
            <person name="Han C."/>
            <person name="Tapia R."/>
            <person name="Larimer F."/>
            <person name="Land M."/>
            <person name="Hauser L."/>
            <person name="Kyrpides N."/>
            <person name="Ivanova N."/>
            <person name="Holmes D."/>
            <person name="Lovley D."/>
            <person name="Kyrpides N."/>
            <person name="Anderson I.J."/>
            <person name="Woyke T."/>
        </authorList>
    </citation>
    <scope>NUCLEOTIDE SEQUENCE [LARGE SCALE GENOMIC DNA]</scope>
    <source>
        <strain evidence="7">DSM 10642 / AEDII12DO</strain>
    </source>
</reference>
<dbReference type="InterPro" id="IPR000835">
    <property type="entry name" value="HTH_MarR-typ"/>
</dbReference>
<evidence type="ECO:0000313" key="7">
    <source>
        <dbReference type="Proteomes" id="UP000002613"/>
    </source>
</evidence>
<organism evidence="6 7">
    <name type="scientific">Ferroglobus placidus (strain DSM 10642 / AEDII12DO)</name>
    <dbReference type="NCBI Taxonomy" id="589924"/>
    <lineage>
        <taxon>Archaea</taxon>
        <taxon>Methanobacteriati</taxon>
        <taxon>Methanobacteriota</taxon>
        <taxon>Archaeoglobi</taxon>
        <taxon>Archaeoglobales</taxon>
        <taxon>Archaeoglobaceae</taxon>
        <taxon>Ferroglobus</taxon>
    </lineage>
</organism>
<gene>
    <name evidence="6" type="ordered locus">Ferp_0948</name>
</gene>
<dbReference type="Proteomes" id="UP000002613">
    <property type="component" value="Chromosome"/>
</dbReference>
<feature type="domain" description="HTH dtxR-type" evidence="5">
    <location>
        <begin position="1"/>
        <end position="62"/>
    </location>
</feature>
<evidence type="ECO:0000313" key="6">
    <source>
        <dbReference type="EMBL" id="ADC65113.1"/>
    </source>
</evidence>
<dbReference type="GeneID" id="8778456"/>
<accession>D3RXA0</accession>
<keyword evidence="4" id="KW-0804">Transcription</keyword>
<dbReference type="OrthoDB" id="24735at2157"/>
<name>D3RXA0_FERPA</name>
<dbReference type="GO" id="GO:0003677">
    <property type="term" value="F:DNA binding"/>
    <property type="evidence" value="ECO:0007669"/>
    <property type="project" value="UniProtKB-KW"/>
</dbReference>
<dbReference type="GO" id="GO:0046983">
    <property type="term" value="F:protein dimerization activity"/>
    <property type="evidence" value="ECO:0007669"/>
    <property type="project" value="InterPro"/>
</dbReference>
<dbReference type="SMART" id="SM00529">
    <property type="entry name" value="HTH_DTXR"/>
    <property type="match status" value="1"/>
</dbReference>
<evidence type="ECO:0000256" key="3">
    <source>
        <dbReference type="ARBA" id="ARBA00023125"/>
    </source>
</evidence>
<dbReference type="SMART" id="SM00347">
    <property type="entry name" value="HTH_MARR"/>
    <property type="match status" value="1"/>
</dbReference>
<dbReference type="HOGENOM" id="CLU_069532_0_1_2"/>